<keyword evidence="2" id="KW-0732">Signal</keyword>
<reference evidence="3 4" key="1">
    <citation type="submission" date="2019-03" db="EMBL/GenBank/DDBJ databases">
        <title>Genomic Encyclopedia of Type Strains, Phase IV (KMG-IV): sequencing the most valuable type-strain genomes for metagenomic binning, comparative biology and taxonomic classification.</title>
        <authorList>
            <person name="Goeker M."/>
        </authorList>
    </citation>
    <scope>NUCLEOTIDE SEQUENCE [LARGE SCALE GENOMIC DNA]</scope>
    <source>
        <strain evidence="3 4">DSM 21153</strain>
    </source>
</reference>
<evidence type="ECO:0000313" key="4">
    <source>
        <dbReference type="Proteomes" id="UP000295277"/>
    </source>
</evidence>
<keyword evidence="4" id="KW-1185">Reference proteome</keyword>
<keyword evidence="1" id="KW-1133">Transmembrane helix</keyword>
<keyword evidence="1" id="KW-0472">Membrane</keyword>
<comment type="caution">
    <text evidence="3">The sequence shown here is derived from an EMBL/GenBank/DDBJ whole genome shotgun (WGS) entry which is preliminary data.</text>
</comment>
<dbReference type="AlphaFoldDB" id="A0A4R1YYY0"/>
<feature type="signal peptide" evidence="2">
    <location>
        <begin position="1"/>
        <end position="23"/>
    </location>
</feature>
<dbReference type="RefSeq" id="WP_243641954.1">
    <property type="nucleotide sequence ID" value="NZ_SLVM01000004.1"/>
</dbReference>
<keyword evidence="1" id="KW-0812">Transmembrane</keyword>
<evidence type="ECO:0000256" key="1">
    <source>
        <dbReference type="SAM" id="Phobius"/>
    </source>
</evidence>
<protein>
    <submittedName>
        <fullName evidence="3">Putative secreted protein</fullName>
    </submittedName>
</protein>
<dbReference type="InterPro" id="IPR022472">
    <property type="entry name" value="VPLPA-CTERM"/>
</dbReference>
<gene>
    <name evidence="3" type="ORF">EV216_10438</name>
</gene>
<feature type="transmembrane region" description="Helical" evidence="1">
    <location>
        <begin position="159"/>
        <end position="178"/>
    </location>
</feature>
<organism evidence="3 4">
    <name type="scientific">Rhodovulum steppense</name>
    <dbReference type="NCBI Taxonomy" id="540251"/>
    <lineage>
        <taxon>Bacteria</taxon>
        <taxon>Pseudomonadati</taxon>
        <taxon>Pseudomonadota</taxon>
        <taxon>Alphaproteobacteria</taxon>
        <taxon>Rhodobacterales</taxon>
        <taxon>Paracoccaceae</taxon>
        <taxon>Rhodovulum</taxon>
    </lineage>
</organism>
<feature type="chain" id="PRO_5020617710" evidence="2">
    <location>
        <begin position="24"/>
        <end position="184"/>
    </location>
</feature>
<dbReference type="Proteomes" id="UP000295277">
    <property type="component" value="Unassembled WGS sequence"/>
</dbReference>
<dbReference type="EMBL" id="SLVM01000004">
    <property type="protein sequence ID" value="TCM86489.1"/>
    <property type="molecule type" value="Genomic_DNA"/>
</dbReference>
<evidence type="ECO:0000313" key="3">
    <source>
        <dbReference type="EMBL" id="TCM86489.1"/>
    </source>
</evidence>
<dbReference type="NCBIfam" id="TIGR03370">
    <property type="entry name" value="VPLPA-CTERM"/>
    <property type="match status" value="1"/>
</dbReference>
<sequence>MNFLKTTAAAAVAAVMVTGTASAATLYVEDGKCDEIVDVNPDANECFGLSSGNVQQINENSDKFKYTDGTVLTGLFGITNWTEFQKEENFENIQPDAKVGWFDIVANNYQTVAVLLKSGNQWAAYKYDNGLSGRLDFWTANDKGLSNYAILGTGMMTPVPLPASALLLLGGLGGLAALKRRKKA</sequence>
<name>A0A4R1YYY0_9RHOB</name>
<proteinExistence type="predicted"/>
<accession>A0A4R1YYY0</accession>
<evidence type="ECO:0000256" key="2">
    <source>
        <dbReference type="SAM" id="SignalP"/>
    </source>
</evidence>